<protein>
    <submittedName>
        <fullName evidence="1">Uncharacterized protein</fullName>
    </submittedName>
</protein>
<dbReference type="OrthoDB" id="1067458at2"/>
<evidence type="ECO:0000313" key="1">
    <source>
        <dbReference type="EMBL" id="TXD86741.1"/>
    </source>
</evidence>
<dbReference type="Proteomes" id="UP000321578">
    <property type="component" value="Unassembled WGS sequence"/>
</dbReference>
<name>A0A5C6ZCK8_9FLAO</name>
<reference evidence="1 2" key="1">
    <citation type="submission" date="2019-08" db="EMBL/GenBank/DDBJ databases">
        <title>Genomes of Subsaximicrobium wynnwilliamsii strains.</title>
        <authorList>
            <person name="Bowman J.P."/>
        </authorList>
    </citation>
    <scope>NUCLEOTIDE SEQUENCE [LARGE SCALE GENOMIC DNA]</scope>
    <source>
        <strain evidence="1 2">2-80-2</strain>
    </source>
</reference>
<sequence>MKKNITKPKQKRLSIFSVLFLFGILLFFNSCDDEPIDELNKKINIALRSGNEITENERNEFIEYINENSLDLPQIIDSNNEINQEELTNLILSVANKRRNNTEPKIFSPNNNSENEDKNTIVSVFIENSGSMDGYVQGTTEFEAALSDLLVQLQYKYNKEKNNNQNLNINFINTKIYPSKVDEVNNFVETLEPSKAPYKVGNRSVSKLNEILEIILDSTKQNEISILTSDCIYSLDKGKDTEGALEFQKSLTKGAFLEKSKEFDFSTIVLKMNSKFDGYYYDKDNNKTRLSKKERPYYFWIIGKHNLIETFQKEINLKQLKGFENSYYLSNSQENNQPFFTVLKETNKIGNYKPTDRKAKDLKSINEIEYENGNLQFSIAIDLNNIPVDKTYLTNSESYIVPDGFIIKSIEEVDRNKIEDRDFVTVEKTTATHIITIATSNKFTLQDLKLELSNKIPAWVEESNSIDDRDVENELDKTFGLLYLVQGVSEAYTTQNPNNKSYFNINIEIKK</sequence>
<proteinExistence type="predicted"/>
<accession>A0A5C6ZCK8</accession>
<comment type="caution">
    <text evidence="1">The sequence shown here is derived from an EMBL/GenBank/DDBJ whole genome shotgun (WGS) entry which is preliminary data.</text>
</comment>
<dbReference type="AlphaFoldDB" id="A0A5C6ZCK8"/>
<gene>
    <name evidence="1" type="ORF">ESY86_19410</name>
</gene>
<keyword evidence="2" id="KW-1185">Reference proteome</keyword>
<dbReference type="RefSeq" id="WP_147088375.1">
    <property type="nucleotide sequence ID" value="NZ_VORM01000041.1"/>
</dbReference>
<evidence type="ECO:0000313" key="2">
    <source>
        <dbReference type="Proteomes" id="UP000321578"/>
    </source>
</evidence>
<organism evidence="1 2">
    <name type="scientific">Subsaximicrobium wynnwilliamsii</name>
    <dbReference type="NCBI Taxonomy" id="291179"/>
    <lineage>
        <taxon>Bacteria</taxon>
        <taxon>Pseudomonadati</taxon>
        <taxon>Bacteroidota</taxon>
        <taxon>Flavobacteriia</taxon>
        <taxon>Flavobacteriales</taxon>
        <taxon>Flavobacteriaceae</taxon>
        <taxon>Subsaximicrobium</taxon>
    </lineage>
</organism>
<dbReference type="EMBL" id="VORO01000040">
    <property type="protein sequence ID" value="TXD86741.1"/>
    <property type="molecule type" value="Genomic_DNA"/>
</dbReference>